<feature type="non-terminal residue" evidence="2">
    <location>
        <position position="344"/>
    </location>
</feature>
<feature type="domain" description="Transposase IS701-like DDE" evidence="1">
    <location>
        <begin position="35"/>
        <end position="293"/>
    </location>
</feature>
<comment type="caution">
    <text evidence="2">The sequence shown here is derived from an EMBL/GenBank/DDBJ whole genome shotgun (WGS) entry which is preliminary data.</text>
</comment>
<organism evidence="2 3">
    <name type="scientific">Actinocrinis puniceicyclus</name>
    <dbReference type="NCBI Taxonomy" id="977794"/>
    <lineage>
        <taxon>Bacteria</taxon>
        <taxon>Bacillati</taxon>
        <taxon>Actinomycetota</taxon>
        <taxon>Actinomycetes</taxon>
        <taxon>Catenulisporales</taxon>
        <taxon>Actinospicaceae</taxon>
        <taxon>Actinocrinis</taxon>
    </lineage>
</organism>
<accession>A0A8J7WUS6</accession>
<dbReference type="EMBL" id="JAGSXH010000336">
    <property type="protein sequence ID" value="MBS2967130.1"/>
    <property type="molecule type" value="Genomic_DNA"/>
</dbReference>
<protein>
    <submittedName>
        <fullName evidence="2">Transposase</fullName>
    </submittedName>
</protein>
<evidence type="ECO:0000313" key="3">
    <source>
        <dbReference type="Proteomes" id="UP000677913"/>
    </source>
</evidence>
<dbReference type="InterPro" id="IPR038721">
    <property type="entry name" value="IS701-like_DDE_dom"/>
</dbReference>
<sequence length="344" mass="36919">MAVGLMVPRARDAVETRGAAGAGHEQLRRLRAGIYGCFTRRADALFELCDALLCAPGPVSSPVELSLEPEFRRGHAMVYDALAQGRVDGARLRRVLVGALPAARAGEPLMFGVDVTPIPRAGARYVDGLSMVVVRGAGGDRLLPGWPLSVLVGLSWGASSWVDALEARRIEPGVDHTGVLIAQAEALLDDLSATGRWRAGDVPPLVIFDSGYPAALVAHALEGRAVQVLGRVRADRVFYHRAPAPVPGAGRPPRHGARFECARPASLPEPEERIEAHAERYGRVRVQAWHGLHQALARTGAWAGYPAGRDLPILEGSVIRITVERLAHQGAPKPLWLWHRAPPG</sequence>
<dbReference type="AlphaFoldDB" id="A0A8J7WUS6"/>
<name>A0A8J7WUS6_9ACTN</name>
<dbReference type="Pfam" id="PF13546">
    <property type="entry name" value="DDE_5"/>
    <property type="match status" value="1"/>
</dbReference>
<dbReference type="Proteomes" id="UP000677913">
    <property type="component" value="Unassembled WGS sequence"/>
</dbReference>
<gene>
    <name evidence="2" type="ORF">KGA66_29145</name>
</gene>
<keyword evidence="3" id="KW-1185">Reference proteome</keyword>
<reference evidence="2" key="1">
    <citation type="submission" date="2021-04" db="EMBL/GenBank/DDBJ databases">
        <title>Genome based classification of Actinospica acidithermotolerans sp. nov., an actinobacterium isolated from an Indonesian hot spring.</title>
        <authorList>
            <person name="Kusuma A.B."/>
            <person name="Putra K.E."/>
            <person name="Nafisah S."/>
            <person name="Loh J."/>
            <person name="Nouioui I."/>
            <person name="Goodfellow M."/>
        </authorList>
    </citation>
    <scope>NUCLEOTIDE SEQUENCE</scope>
    <source>
        <strain evidence="2">DSM 45618</strain>
    </source>
</reference>
<proteinExistence type="predicted"/>
<dbReference type="RefSeq" id="WP_211472838.1">
    <property type="nucleotide sequence ID" value="NZ_JAGSXH010000336.1"/>
</dbReference>
<evidence type="ECO:0000259" key="1">
    <source>
        <dbReference type="Pfam" id="PF13546"/>
    </source>
</evidence>
<evidence type="ECO:0000313" key="2">
    <source>
        <dbReference type="EMBL" id="MBS2967130.1"/>
    </source>
</evidence>